<organism evidence="3 4">
    <name type="scientific">Candidatus Beckwithbacteria bacterium GW2011_GWC2_47_9</name>
    <dbReference type="NCBI Taxonomy" id="1618373"/>
    <lineage>
        <taxon>Bacteria</taxon>
        <taxon>Candidatus Beckwithiibacteriota</taxon>
    </lineage>
</organism>
<comment type="caution">
    <text evidence="3">The sequence shown here is derived from an EMBL/GenBank/DDBJ whole genome shotgun (WGS) entry which is preliminary data.</text>
</comment>
<gene>
    <name evidence="3" type="ORF">UY17_C0020G0006</name>
</gene>
<feature type="coiled-coil region" evidence="2">
    <location>
        <begin position="81"/>
        <end position="111"/>
    </location>
</feature>
<evidence type="ECO:0000313" key="4">
    <source>
        <dbReference type="Proteomes" id="UP000034772"/>
    </source>
</evidence>
<dbReference type="Proteomes" id="UP000034772">
    <property type="component" value="Unassembled WGS sequence"/>
</dbReference>
<dbReference type="PANTHER" id="PTHR33969:SF2">
    <property type="entry name" value="SEGREGATION AND CONDENSATION PROTEIN A"/>
    <property type="match status" value="1"/>
</dbReference>
<evidence type="ECO:0000256" key="1">
    <source>
        <dbReference type="ARBA" id="ARBA00044777"/>
    </source>
</evidence>
<name>A0A0G1WYQ8_9BACT</name>
<keyword evidence="2" id="KW-0175">Coiled coil</keyword>
<dbReference type="Pfam" id="PF02616">
    <property type="entry name" value="SMC_ScpA"/>
    <property type="match status" value="1"/>
</dbReference>
<evidence type="ECO:0000313" key="3">
    <source>
        <dbReference type="EMBL" id="KKU87360.1"/>
    </source>
</evidence>
<sequence>MTAYVFKHEKFEGPLQILLELIEKEKFGISEISLAKVADEYLLHVKSLVAINPDELAEFLVIAAQLMLIKSRSLLPHLQFDEEEKSSIEELERRLEEYRRARDRAKALKERAALGLRIHARVSFFGLPPVFFPPPGVGLANLKAAFESFVDALPKLEKLVEERIKKVVSLEEKISHIRSFLAGFVERAFSEVIKGSRERTEVIVSFLAILELARQRFVDLEQGEPFGDIIVKRI</sequence>
<accession>A0A0G1WYQ8</accession>
<dbReference type="AlphaFoldDB" id="A0A0G1WYQ8"/>
<reference evidence="3 4" key="1">
    <citation type="journal article" date="2015" name="Nature">
        <title>rRNA introns, odd ribosomes, and small enigmatic genomes across a large radiation of phyla.</title>
        <authorList>
            <person name="Brown C.T."/>
            <person name="Hug L.A."/>
            <person name="Thomas B.C."/>
            <person name="Sharon I."/>
            <person name="Castelle C.J."/>
            <person name="Singh A."/>
            <person name="Wilkins M.J."/>
            <person name="Williams K.H."/>
            <person name="Banfield J.F."/>
        </authorList>
    </citation>
    <scope>NUCLEOTIDE SEQUENCE [LARGE SCALE GENOMIC DNA]</scope>
</reference>
<protein>
    <recommendedName>
        <fullName evidence="1">Segregation and condensation protein A</fullName>
    </recommendedName>
</protein>
<dbReference type="InterPro" id="IPR003768">
    <property type="entry name" value="ScpA"/>
</dbReference>
<dbReference type="PANTHER" id="PTHR33969">
    <property type="entry name" value="SEGREGATION AND CONDENSATION PROTEIN A"/>
    <property type="match status" value="1"/>
</dbReference>
<dbReference type="Gene3D" id="6.10.250.2410">
    <property type="match status" value="1"/>
</dbReference>
<dbReference type="Gene3D" id="1.10.10.580">
    <property type="entry name" value="Structural maintenance of chromosome 1. Chain E"/>
    <property type="match status" value="1"/>
</dbReference>
<dbReference type="InterPro" id="IPR023093">
    <property type="entry name" value="ScpA-like_C"/>
</dbReference>
<evidence type="ECO:0000256" key="2">
    <source>
        <dbReference type="SAM" id="Coils"/>
    </source>
</evidence>
<proteinExistence type="predicted"/>
<dbReference type="EMBL" id="LCOZ01000020">
    <property type="protein sequence ID" value="KKU87360.1"/>
    <property type="molecule type" value="Genomic_DNA"/>
</dbReference>